<dbReference type="GO" id="GO:0004252">
    <property type="term" value="F:serine-type endopeptidase activity"/>
    <property type="evidence" value="ECO:0007669"/>
    <property type="project" value="UniProtKB-UniRule"/>
</dbReference>
<evidence type="ECO:0000313" key="12">
    <source>
        <dbReference type="Proteomes" id="UP000198406"/>
    </source>
</evidence>
<dbReference type="InterPro" id="IPR015500">
    <property type="entry name" value="Peptidase_S8_subtilisin-rel"/>
</dbReference>
<dbReference type="Gene3D" id="3.40.50.200">
    <property type="entry name" value="Peptidase S8/S53 domain"/>
    <property type="match status" value="1"/>
</dbReference>
<dbReference type="OrthoDB" id="68217at2759"/>
<evidence type="ECO:0000256" key="4">
    <source>
        <dbReference type="ARBA" id="ARBA00022825"/>
    </source>
</evidence>
<organism evidence="11 12">
    <name type="scientific">Fistulifera solaris</name>
    <name type="common">Oleaginous diatom</name>
    <dbReference type="NCBI Taxonomy" id="1519565"/>
    <lineage>
        <taxon>Eukaryota</taxon>
        <taxon>Sar</taxon>
        <taxon>Stramenopiles</taxon>
        <taxon>Ochrophyta</taxon>
        <taxon>Bacillariophyta</taxon>
        <taxon>Bacillariophyceae</taxon>
        <taxon>Bacillariophycidae</taxon>
        <taxon>Naviculales</taxon>
        <taxon>Naviculaceae</taxon>
        <taxon>Fistulifera</taxon>
    </lineage>
</organism>
<dbReference type="EMBL" id="BDSP01000064">
    <property type="protein sequence ID" value="GAX13398.1"/>
    <property type="molecule type" value="Genomic_DNA"/>
</dbReference>
<dbReference type="InterPro" id="IPR022398">
    <property type="entry name" value="Peptidase_S8_His-AS"/>
</dbReference>
<comment type="caution">
    <text evidence="11">The sequence shown here is derived from an EMBL/GenBank/DDBJ whole genome shotgun (WGS) entry which is preliminary data.</text>
</comment>
<reference evidence="11 12" key="1">
    <citation type="journal article" date="2015" name="Plant Cell">
        <title>Oil accumulation by the oleaginous diatom Fistulifera solaris as revealed by the genome and transcriptome.</title>
        <authorList>
            <person name="Tanaka T."/>
            <person name="Maeda Y."/>
            <person name="Veluchamy A."/>
            <person name="Tanaka M."/>
            <person name="Abida H."/>
            <person name="Marechal E."/>
            <person name="Bowler C."/>
            <person name="Muto M."/>
            <person name="Sunaga Y."/>
            <person name="Tanaka M."/>
            <person name="Yoshino T."/>
            <person name="Taniguchi T."/>
            <person name="Fukuda Y."/>
            <person name="Nemoto M."/>
            <person name="Matsumoto M."/>
            <person name="Wong P.S."/>
            <person name="Aburatani S."/>
            <person name="Fujibuchi W."/>
        </authorList>
    </citation>
    <scope>NUCLEOTIDE SEQUENCE [LARGE SCALE GENOMIC DNA]</scope>
    <source>
        <strain evidence="11 12">JPCC DA0580</strain>
    </source>
</reference>
<evidence type="ECO:0000313" key="11">
    <source>
        <dbReference type="EMBL" id="GAX13398.1"/>
    </source>
</evidence>
<accession>A0A1Z5JHZ9</accession>
<dbReference type="InterPro" id="IPR023827">
    <property type="entry name" value="Peptidase_S8_Asp-AS"/>
</dbReference>
<dbReference type="Pfam" id="PF00082">
    <property type="entry name" value="Peptidase_S8"/>
    <property type="match status" value="1"/>
</dbReference>
<name>A0A1Z5JHZ9_FISSO</name>
<evidence type="ECO:0000256" key="5">
    <source>
        <dbReference type="ARBA" id="ARBA00023529"/>
    </source>
</evidence>
<feature type="domain" description="Peptidase S8/S53" evidence="10">
    <location>
        <begin position="131"/>
        <end position="361"/>
    </location>
</feature>
<dbReference type="PROSITE" id="PS00137">
    <property type="entry name" value="SUBTILASE_HIS"/>
    <property type="match status" value="1"/>
</dbReference>
<evidence type="ECO:0000256" key="3">
    <source>
        <dbReference type="ARBA" id="ARBA00022801"/>
    </source>
</evidence>
<feature type="active site" description="Charge relay system" evidence="7">
    <location>
        <position position="328"/>
    </location>
</feature>
<evidence type="ECO:0000256" key="6">
    <source>
        <dbReference type="ARBA" id="ARBA00023619"/>
    </source>
</evidence>
<evidence type="ECO:0000256" key="2">
    <source>
        <dbReference type="ARBA" id="ARBA00022670"/>
    </source>
</evidence>
<comment type="catalytic activity">
    <reaction evidence="5">
        <text>Hydrolysis of proteins with broad specificity for peptide bonds, and a preference for a large uncharged residue in P1. Hydrolyzes peptide amides.</text>
        <dbReference type="EC" id="3.4.21.62"/>
    </reaction>
</comment>
<evidence type="ECO:0000256" key="8">
    <source>
        <dbReference type="RuleBase" id="RU003355"/>
    </source>
</evidence>
<evidence type="ECO:0000256" key="7">
    <source>
        <dbReference type="PROSITE-ProRule" id="PRU01240"/>
    </source>
</evidence>
<keyword evidence="4 7" id="KW-0720">Serine protease</keyword>
<dbReference type="InParanoid" id="A0A1Z5JHZ9"/>
<proteinExistence type="inferred from homology"/>
<comment type="similarity">
    <text evidence="1 7 8">Belongs to the peptidase S8 family.</text>
</comment>
<feature type="signal peptide" evidence="9">
    <location>
        <begin position="1"/>
        <end position="21"/>
    </location>
</feature>
<feature type="chain" id="PRO_5013006796" description="subtilisin" evidence="9">
    <location>
        <begin position="22"/>
        <end position="395"/>
    </location>
</feature>
<dbReference type="GO" id="GO:0006508">
    <property type="term" value="P:proteolysis"/>
    <property type="evidence" value="ECO:0007669"/>
    <property type="project" value="UniProtKB-KW"/>
</dbReference>
<dbReference type="CDD" id="cd04077">
    <property type="entry name" value="Peptidases_S8_PCSK9_ProteinaseK_like"/>
    <property type="match status" value="1"/>
</dbReference>
<evidence type="ECO:0000256" key="1">
    <source>
        <dbReference type="ARBA" id="ARBA00011073"/>
    </source>
</evidence>
<dbReference type="PRINTS" id="PR00723">
    <property type="entry name" value="SUBTILISIN"/>
</dbReference>
<dbReference type="Proteomes" id="UP000198406">
    <property type="component" value="Unassembled WGS sequence"/>
</dbReference>
<keyword evidence="9" id="KW-0732">Signal</keyword>
<feature type="active site" description="Charge relay system" evidence="7">
    <location>
        <position position="140"/>
    </location>
</feature>
<keyword evidence="2 7" id="KW-0645">Protease</keyword>
<protein>
    <recommendedName>
        <fullName evidence="6">subtilisin</fullName>
        <ecNumber evidence="6">3.4.21.62</ecNumber>
    </recommendedName>
</protein>
<dbReference type="SUPFAM" id="SSF52743">
    <property type="entry name" value="Subtilisin-like"/>
    <property type="match status" value="1"/>
</dbReference>
<dbReference type="AlphaFoldDB" id="A0A1Z5JHZ9"/>
<dbReference type="GO" id="GO:0005615">
    <property type="term" value="C:extracellular space"/>
    <property type="evidence" value="ECO:0007669"/>
    <property type="project" value="TreeGrafter"/>
</dbReference>
<dbReference type="InterPro" id="IPR023828">
    <property type="entry name" value="Peptidase_S8_Ser-AS"/>
</dbReference>
<dbReference type="PROSITE" id="PS51892">
    <property type="entry name" value="SUBTILASE"/>
    <property type="match status" value="1"/>
</dbReference>
<gene>
    <name evidence="11" type="ORF">FisN_9Lu022</name>
</gene>
<dbReference type="PANTHER" id="PTHR43806:SF11">
    <property type="entry name" value="CEREVISIN-RELATED"/>
    <property type="match status" value="1"/>
</dbReference>
<dbReference type="InterPro" id="IPR000209">
    <property type="entry name" value="Peptidase_S8/S53_dom"/>
</dbReference>
<feature type="active site" description="Charge relay system" evidence="7">
    <location>
        <position position="172"/>
    </location>
</feature>
<dbReference type="FunFam" id="3.40.50.200:FF:000014">
    <property type="entry name" value="Proteinase K"/>
    <property type="match status" value="1"/>
</dbReference>
<sequence length="395" mass="43047">MRRLNIPLMLAILPAARSVHARNETTVIPNQYIVYYEKNADPVATNERLFFSSDSSVASSEDFRVVVEARRAIAIAGITDEQYQELLQDPAVAKITPDYRISIAAVDSWGLDRIDQSDLPLDDTYNTPYTGAGVQVYIIDTGIKKSHVDFQGRATCGLNMIPYESCDDTQSHGTHVAGTVGGRRYGVAKGVSLIDVKVLNATGSGEWSSLISALEYVIEQKKESPETPMVINMSLGGAEIIPEFKDIIDEAVAAGIVVVVAAGNDSIDACEFSPAYVQSAITVGASDWDDKPADFSNFGRCVDLYAPGVSINSAYFMFDMSITYDGTSMAAPHVAGVAALYLEAHPTWTSAQVWNAMKKDAVGGKIQVTLDFFQLNTYFRKRRTTDLLLQAQHID</sequence>
<dbReference type="InterPro" id="IPR034193">
    <property type="entry name" value="PCSK9_ProteinaseK-like"/>
</dbReference>
<keyword evidence="3 7" id="KW-0378">Hydrolase</keyword>
<evidence type="ECO:0000259" key="10">
    <source>
        <dbReference type="Pfam" id="PF00082"/>
    </source>
</evidence>
<dbReference type="EC" id="3.4.21.62" evidence="6"/>
<dbReference type="PROSITE" id="PS00138">
    <property type="entry name" value="SUBTILASE_SER"/>
    <property type="match status" value="1"/>
</dbReference>
<keyword evidence="12" id="KW-1185">Reference proteome</keyword>
<dbReference type="PROSITE" id="PS00136">
    <property type="entry name" value="SUBTILASE_ASP"/>
    <property type="match status" value="1"/>
</dbReference>
<evidence type="ECO:0000256" key="9">
    <source>
        <dbReference type="SAM" id="SignalP"/>
    </source>
</evidence>
<dbReference type="InterPro" id="IPR036852">
    <property type="entry name" value="Peptidase_S8/S53_dom_sf"/>
</dbReference>
<dbReference type="InterPro" id="IPR050131">
    <property type="entry name" value="Peptidase_S8_subtilisin-like"/>
</dbReference>
<dbReference type="PANTHER" id="PTHR43806">
    <property type="entry name" value="PEPTIDASE S8"/>
    <property type="match status" value="1"/>
</dbReference>